<sequence length="368" mass="40158">MQNSIYYLDKPGGTFTLAQESIGEPGPGEVRLRTSKTSVCQSDVVIYNVGLPRILSWPAILLHEVACIVDAVGPGVEKFSPGDLVGLGCDIPCGDTECIYCGTSGTGDWTSCPNTQATGHEFPGFARSHAILPKWFVDDGPIVKFPTGFNPNHACQLEPLACCLEGMTRVNNCIENRIVVLIGAGSQSTYALQCAQAMNAKKIILINRGKERLERVLADFGDDRVVGVRWDENVVENTLAHCKPYNEPHFVMVNAPVREAYDLAPKLMGYGTVLDGHAGVKGADGKPRIAHEIDLNNDIHYRLQCYQATHGSSMHGIRLAHKFLSEGLLPNIDKMTNETEVFAQDQIPAAIARAADKDSLKVIIDWDR</sequence>
<dbReference type="RefSeq" id="WP_145290419.1">
    <property type="nucleotide sequence ID" value="NZ_CP036318.1"/>
</dbReference>
<proteinExistence type="predicted"/>
<keyword evidence="1 3" id="KW-0560">Oxidoreductase</keyword>
<dbReference type="InterPro" id="IPR013154">
    <property type="entry name" value="ADH-like_N"/>
</dbReference>
<name>A0A518J1J0_9BACT</name>
<dbReference type="EMBL" id="CP036318">
    <property type="protein sequence ID" value="QDV59195.1"/>
    <property type="molecule type" value="Genomic_DNA"/>
</dbReference>
<dbReference type="SUPFAM" id="SSF51735">
    <property type="entry name" value="NAD(P)-binding Rossmann-fold domains"/>
    <property type="match status" value="1"/>
</dbReference>
<dbReference type="PANTHER" id="PTHR43401:SF2">
    <property type="entry name" value="L-THREONINE 3-DEHYDROGENASE"/>
    <property type="match status" value="1"/>
</dbReference>
<dbReference type="SUPFAM" id="SSF50129">
    <property type="entry name" value="GroES-like"/>
    <property type="match status" value="1"/>
</dbReference>
<evidence type="ECO:0000313" key="3">
    <source>
        <dbReference type="EMBL" id="QDV59195.1"/>
    </source>
</evidence>
<evidence type="ECO:0000313" key="4">
    <source>
        <dbReference type="Proteomes" id="UP000316770"/>
    </source>
</evidence>
<dbReference type="EC" id="1.1.1.251" evidence="3"/>
<dbReference type="GO" id="GO:0008868">
    <property type="term" value="F:galactitol-1-phosphate 5-dehydrogenase activity"/>
    <property type="evidence" value="ECO:0007669"/>
    <property type="project" value="UniProtKB-EC"/>
</dbReference>
<evidence type="ECO:0000259" key="2">
    <source>
        <dbReference type="Pfam" id="PF08240"/>
    </source>
</evidence>
<feature type="domain" description="Alcohol dehydrogenase-like N-terminal" evidence="2">
    <location>
        <begin position="26"/>
        <end position="136"/>
    </location>
</feature>
<dbReference type="InterPro" id="IPR050129">
    <property type="entry name" value="Zn_alcohol_dh"/>
</dbReference>
<dbReference type="Gene3D" id="3.90.180.10">
    <property type="entry name" value="Medium-chain alcohol dehydrogenases, catalytic domain"/>
    <property type="match status" value="1"/>
</dbReference>
<gene>
    <name evidence="3" type="primary">gatD_1</name>
    <name evidence="3" type="ORF">Mal33_52230</name>
</gene>
<dbReference type="Gene3D" id="3.40.50.720">
    <property type="entry name" value="NAD(P)-binding Rossmann-like Domain"/>
    <property type="match status" value="1"/>
</dbReference>
<evidence type="ECO:0000256" key="1">
    <source>
        <dbReference type="ARBA" id="ARBA00023002"/>
    </source>
</evidence>
<keyword evidence="4" id="KW-1185">Reference proteome</keyword>
<dbReference type="Pfam" id="PF08240">
    <property type="entry name" value="ADH_N"/>
    <property type="match status" value="1"/>
</dbReference>
<reference evidence="3 4" key="1">
    <citation type="submission" date="2019-02" db="EMBL/GenBank/DDBJ databases">
        <title>Deep-cultivation of Planctomycetes and their phenomic and genomic characterization uncovers novel biology.</title>
        <authorList>
            <person name="Wiegand S."/>
            <person name="Jogler M."/>
            <person name="Boedeker C."/>
            <person name="Pinto D."/>
            <person name="Vollmers J."/>
            <person name="Rivas-Marin E."/>
            <person name="Kohn T."/>
            <person name="Peeters S.H."/>
            <person name="Heuer A."/>
            <person name="Rast P."/>
            <person name="Oberbeckmann S."/>
            <person name="Bunk B."/>
            <person name="Jeske O."/>
            <person name="Meyerdierks A."/>
            <person name="Storesund J.E."/>
            <person name="Kallscheuer N."/>
            <person name="Luecker S."/>
            <person name="Lage O.M."/>
            <person name="Pohl T."/>
            <person name="Merkel B.J."/>
            <person name="Hornburger P."/>
            <person name="Mueller R.-W."/>
            <person name="Bruemmer F."/>
            <person name="Labrenz M."/>
            <person name="Spormann A.M."/>
            <person name="Op den Camp H."/>
            <person name="Overmann J."/>
            <person name="Amann R."/>
            <person name="Jetten M.S.M."/>
            <person name="Mascher T."/>
            <person name="Medema M.H."/>
            <person name="Devos D.P."/>
            <person name="Kaster A.-K."/>
            <person name="Ovreas L."/>
            <person name="Rohde M."/>
            <person name="Galperin M.Y."/>
            <person name="Jogler C."/>
        </authorList>
    </citation>
    <scope>NUCLEOTIDE SEQUENCE [LARGE SCALE GENOMIC DNA]</scope>
    <source>
        <strain evidence="3 4">Mal33</strain>
    </source>
</reference>
<accession>A0A518J1J0</accession>
<dbReference type="AlphaFoldDB" id="A0A518J1J0"/>
<dbReference type="InterPro" id="IPR011032">
    <property type="entry name" value="GroES-like_sf"/>
</dbReference>
<dbReference type="InterPro" id="IPR036291">
    <property type="entry name" value="NAD(P)-bd_dom_sf"/>
</dbReference>
<dbReference type="Proteomes" id="UP000316770">
    <property type="component" value="Chromosome"/>
</dbReference>
<dbReference type="PANTHER" id="PTHR43401">
    <property type="entry name" value="L-THREONINE 3-DEHYDROGENASE"/>
    <property type="match status" value="1"/>
</dbReference>
<protein>
    <submittedName>
        <fullName evidence="3">Galactitol-1-phosphate 5-dehydrogenase</fullName>
        <ecNumber evidence="3">1.1.1.251</ecNumber>
    </submittedName>
</protein>
<organism evidence="3 4">
    <name type="scientific">Rosistilla oblonga</name>
    <dbReference type="NCBI Taxonomy" id="2527990"/>
    <lineage>
        <taxon>Bacteria</taxon>
        <taxon>Pseudomonadati</taxon>
        <taxon>Planctomycetota</taxon>
        <taxon>Planctomycetia</taxon>
        <taxon>Pirellulales</taxon>
        <taxon>Pirellulaceae</taxon>
        <taxon>Rosistilla</taxon>
    </lineage>
</organism>